<reference evidence="17 18" key="1">
    <citation type="submission" date="2020-06" db="EMBL/GenBank/DDBJ databases">
        <authorList>
            <person name="Li R."/>
            <person name="Bekaert M."/>
        </authorList>
    </citation>
    <scope>NUCLEOTIDE SEQUENCE [LARGE SCALE GENOMIC DNA]</scope>
    <source>
        <strain evidence="18">wild</strain>
    </source>
</reference>
<evidence type="ECO:0000256" key="15">
    <source>
        <dbReference type="SAM" id="Phobius"/>
    </source>
</evidence>
<feature type="transmembrane region" description="Helical" evidence="15">
    <location>
        <begin position="189"/>
        <end position="212"/>
    </location>
</feature>
<dbReference type="SUPFAM" id="SSF48452">
    <property type="entry name" value="TPR-like"/>
    <property type="match status" value="2"/>
</dbReference>
<dbReference type="GO" id="GO:0016020">
    <property type="term" value="C:membrane"/>
    <property type="evidence" value="ECO:0007669"/>
    <property type="project" value="UniProtKB-SubCell"/>
</dbReference>
<evidence type="ECO:0000259" key="16">
    <source>
        <dbReference type="Pfam" id="PF08409"/>
    </source>
</evidence>
<feature type="transmembrane region" description="Helical" evidence="15">
    <location>
        <begin position="415"/>
        <end position="438"/>
    </location>
</feature>
<feature type="transmembrane region" description="Helical" evidence="15">
    <location>
        <begin position="444"/>
        <end position="460"/>
    </location>
</feature>
<keyword evidence="7 15" id="KW-0812">Transmembrane</keyword>
<dbReference type="GO" id="GO:0005783">
    <property type="term" value="C:endoplasmic reticulum"/>
    <property type="evidence" value="ECO:0007669"/>
    <property type="project" value="UniProtKB-SubCell"/>
</dbReference>
<evidence type="ECO:0000256" key="4">
    <source>
        <dbReference type="ARBA" id="ARBA00007882"/>
    </source>
</evidence>
<feature type="transmembrane region" description="Helical" evidence="15">
    <location>
        <begin position="386"/>
        <end position="408"/>
    </location>
</feature>
<feature type="transmembrane region" description="Helical" evidence="15">
    <location>
        <begin position="472"/>
        <end position="490"/>
    </location>
</feature>
<dbReference type="PANTHER" id="PTHR44227">
    <property type="match status" value="1"/>
</dbReference>
<dbReference type="InterPro" id="IPR052346">
    <property type="entry name" value="O-mannosyl-transferase_TMTC"/>
</dbReference>
<evidence type="ECO:0000256" key="14">
    <source>
        <dbReference type="SAM" id="MobiDB-lite"/>
    </source>
</evidence>
<dbReference type="InterPro" id="IPR019734">
    <property type="entry name" value="TPR_rpt"/>
</dbReference>
<feature type="transmembrane region" description="Helical" evidence="15">
    <location>
        <begin position="131"/>
        <end position="153"/>
    </location>
</feature>
<dbReference type="InterPro" id="IPR011990">
    <property type="entry name" value="TPR-like_helical_dom_sf"/>
</dbReference>
<evidence type="ECO:0000256" key="12">
    <source>
        <dbReference type="ARBA" id="ARBA00023136"/>
    </source>
</evidence>
<evidence type="ECO:0000256" key="10">
    <source>
        <dbReference type="ARBA" id="ARBA00022824"/>
    </source>
</evidence>
<evidence type="ECO:0000256" key="5">
    <source>
        <dbReference type="ARBA" id="ARBA00012839"/>
    </source>
</evidence>
<evidence type="ECO:0000256" key="13">
    <source>
        <dbReference type="PROSITE-ProRule" id="PRU00339"/>
    </source>
</evidence>
<evidence type="ECO:0000256" key="11">
    <source>
        <dbReference type="ARBA" id="ARBA00022989"/>
    </source>
</evidence>
<dbReference type="PANTHER" id="PTHR44227:SF3">
    <property type="entry name" value="PROTEIN O-MANNOSYL-TRANSFERASE TMTC4"/>
    <property type="match status" value="1"/>
</dbReference>
<feature type="repeat" description="TPR" evidence="13">
    <location>
        <begin position="513"/>
        <end position="546"/>
    </location>
</feature>
<evidence type="ECO:0000256" key="2">
    <source>
        <dbReference type="ARBA" id="ARBA00004240"/>
    </source>
</evidence>
<keyword evidence="12 15" id="KW-0472">Membrane</keyword>
<dbReference type="GO" id="GO:0030968">
    <property type="term" value="P:endoplasmic reticulum unfolded protein response"/>
    <property type="evidence" value="ECO:0007669"/>
    <property type="project" value="TreeGrafter"/>
</dbReference>
<dbReference type="SMART" id="SM00028">
    <property type="entry name" value="TPR"/>
    <property type="match status" value="6"/>
</dbReference>
<keyword evidence="10" id="KW-0256">Endoplasmic reticulum</keyword>
<comment type="pathway">
    <text evidence="3">Protein modification; protein glycosylation.</text>
</comment>
<evidence type="ECO:0000256" key="8">
    <source>
        <dbReference type="ARBA" id="ARBA00022737"/>
    </source>
</evidence>
<evidence type="ECO:0000256" key="6">
    <source>
        <dbReference type="ARBA" id="ARBA00022679"/>
    </source>
</evidence>
<organism evidence="17 18">
    <name type="scientific">Mytilus coruscus</name>
    <name type="common">Sea mussel</name>
    <dbReference type="NCBI Taxonomy" id="42192"/>
    <lineage>
        <taxon>Eukaryota</taxon>
        <taxon>Metazoa</taxon>
        <taxon>Spiralia</taxon>
        <taxon>Lophotrochozoa</taxon>
        <taxon>Mollusca</taxon>
        <taxon>Bivalvia</taxon>
        <taxon>Autobranchia</taxon>
        <taxon>Pteriomorphia</taxon>
        <taxon>Mytilida</taxon>
        <taxon>Mytiloidea</taxon>
        <taxon>Mytilidae</taxon>
        <taxon>Mytilinae</taxon>
        <taxon>Mytilus</taxon>
    </lineage>
</organism>
<keyword evidence="18" id="KW-1185">Reference proteome</keyword>
<dbReference type="PROSITE" id="PS50005">
    <property type="entry name" value="TPR"/>
    <property type="match status" value="4"/>
</dbReference>
<feature type="repeat" description="TPR" evidence="13">
    <location>
        <begin position="615"/>
        <end position="648"/>
    </location>
</feature>
<name>A0A6J8BZS3_MYTCO</name>
<dbReference type="Pfam" id="PF13181">
    <property type="entry name" value="TPR_8"/>
    <property type="match status" value="1"/>
</dbReference>
<protein>
    <recommendedName>
        <fullName evidence="5">dolichyl-phosphate-mannose--protein mannosyltransferase</fullName>
        <ecNumber evidence="5">2.4.1.109</ecNumber>
    </recommendedName>
</protein>
<feature type="region of interest" description="Disordered" evidence="14">
    <location>
        <begin position="1"/>
        <end position="27"/>
    </location>
</feature>
<feature type="domain" description="DUF1736" evidence="16">
    <location>
        <begin position="324"/>
        <end position="396"/>
    </location>
</feature>
<feature type="transmembrane region" description="Helical" evidence="15">
    <location>
        <begin position="224"/>
        <end position="247"/>
    </location>
</feature>
<evidence type="ECO:0000256" key="9">
    <source>
        <dbReference type="ARBA" id="ARBA00022803"/>
    </source>
</evidence>
<dbReference type="OrthoDB" id="19588at2759"/>
<feature type="transmembrane region" description="Helical" evidence="15">
    <location>
        <begin position="165"/>
        <end position="183"/>
    </location>
</feature>
<keyword evidence="8" id="KW-0677">Repeat</keyword>
<dbReference type="Gene3D" id="1.25.40.10">
    <property type="entry name" value="Tetratricopeptide repeat domain"/>
    <property type="match status" value="1"/>
</dbReference>
<evidence type="ECO:0000313" key="17">
    <source>
        <dbReference type="EMBL" id="CAC5389608.1"/>
    </source>
</evidence>
<proteinExistence type="inferred from homology"/>
<dbReference type="PROSITE" id="PS50293">
    <property type="entry name" value="TPR_REGION"/>
    <property type="match status" value="2"/>
</dbReference>
<dbReference type="EMBL" id="CACVKT020004354">
    <property type="protein sequence ID" value="CAC5389608.1"/>
    <property type="molecule type" value="Genomic_DNA"/>
</dbReference>
<feature type="transmembrane region" description="Helical" evidence="15">
    <location>
        <begin position="253"/>
        <end position="272"/>
    </location>
</feature>
<dbReference type="Pfam" id="PF13374">
    <property type="entry name" value="TPR_10"/>
    <property type="match status" value="1"/>
</dbReference>
<evidence type="ECO:0000256" key="1">
    <source>
        <dbReference type="ARBA" id="ARBA00004141"/>
    </source>
</evidence>
<dbReference type="Proteomes" id="UP000507470">
    <property type="component" value="Unassembled WGS sequence"/>
</dbReference>
<dbReference type="UniPathway" id="UPA00378"/>
<keyword evidence="17" id="KW-0328">Glycosyltransferase</keyword>
<comment type="subcellular location">
    <subcellularLocation>
        <location evidence="2">Endoplasmic reticulum</location>
    </subcellularLocation>
    <subcellularLocation>
        <location evidence="1">Membrane</location>
        <topology evidence="1">Multi-pass membrane protein</topology>
    </subcellularLocation>
</comment>
<feature type="repeat" description="TPR" evidence="13">
    <location>
        <begin position="547"/>
        <end position="580"/>
    </location>
</feature>
<keyword evidence="11 15" id="KW-1133">Transmembrane helix</keyword>
<feature type="repeat" description="TPR" evidence="13">
    <location>
        <begin position="716"/>
        <end position="749"/>
    </location>
</feature>
<dbReference type="Pfam" id="PF00515">
    <property type="entry name" value="TPR_1"/>
    <property type="match status" value="2"/>
</dbReference>
<keyword evidence="9 13" id="KW-0802">TPR repeat</keyword>
<dbReference type="Pfam" id="PF08409">
    <property type="entry name" value="TMTC_DUF1736"/>
    <property type="match status" value="1"/>
</dbReference>
<dbReference type="EC" id="2.4.1.109" evidence="5"/>
<feature type="transmembrane region" description="Helical" evidence="15">
    <location>
        <begin position="46"/>
        <end position="62"/>
    </location>
</feature>
<evidence type="ECO:0000256" key="7">
    <source>
        <dbReference type="ARBA" id="ARBA00022692"/>
    </source>
</evidence>
<dbReference type="InterPro" id="IPR013618">
    <property type="entry name" value="TMTC_DUF1736"/>
</dbReference>
<gene>
    <name evidence="17" type="ORF">MCOR_24758</name>
</gene>
<feature type="transmembrane region" description="Helical" evidence="15">
    <location>
        <begin position="300"/>
        <end position="321"/>
    </location>
</feature>
<comment type="similarity">
    <text evidence="4">Belongs to the TMTC family.</text>
</comment>
<keyword evidence="6 17" id="KW-0808">Transferase</keyword>
<evidence type="ECO:0000313" key="18">
    <source>
        <dbReference type="Proteomes" id="UP000507470"/>
    </source>
</evidence>
<dbReference type="GO" id="GO:0004169">
    <property type="term" value="F:dolichyl-phosphate-mannose-protein mannosyltransferase activity"/>
    <property type="evidence" value="ECO:0007669"/>
    <property type="project" value="UniProtKB-EC"/>
</dbReference>
<sequence length="769" mass="87517">MNRQQQNGIGHRKSLKQNGHCEEPSWPSTDTWDDVIPLPKLSFKRSAWVIFTLAVICFANSYDGDFVFDDSEAVTGNKDLKPETPLLSLFHHDFWGRKLDSKTSHKSYRPLTVLTFRWSYSLAGGLYPMNFHIINIILHGIVSVLMLATFSLLMAGCEVRDGRPIFGCPRAALFSGVLFAVHPVHTESIAAVVGRADLLCALFFILSFLGYIKACLKDIDDESLYRPSSASILWLIVSMLLCAVSVMCKEQGITVIGIISAYDILIICKIDLLEIIGIKSQTETIKADEQEFVKPWKKCLLFRHIILLISGLIILTTRWRIMGSTTPTFQVFDNPHSFVNGSFFRALNYNYLYSINSWLLVNPWWLCFDWSMGCIPVIESLSDWRIVVVIVFWIILASLLFTSLNGILNQQKRNITMALAFLIIPFLPATNLFFRVGFVIAERALYLPTAGFCIIVVTGVSKLCQDKDKREIIRYCIYYLVLMFVIRSVHRSDQWRQEMPLFLSGAKVCSLNAKVHYNIAKLNGDKGNADIAIEKYRLAIELNEEYDQAMNNLGNILKEKGDLKEAEKLLLKAVNIRDDFAAAWMNLGIVQASLHKNNSAEKSYYTALKHRKRYPDCYYNLGNMYLEMGKNQLAIQAFRNATQQKPDHVNAWGNMVILLDNIGLTTEAEKVGKEALQYNSDPSLLFNLANVLGKQDKFKESEVVFLKAIQQSNKDSRMYANLGVLYHRWGKFEAAVKAYTTALQLDPSLDTTKDNLRMVHRKMEKAQRK</sequence>
<accession>A0A6J8BZS3</accession>
<evidence type="ECO:0000256" key="3">
    <source>
        <dbReference type="ARBA" id="ARBA00004922"/>
    </source>
</evidence>
<dbReference type="AlphaFoldDB" id="A0A6J8BZS3"/>